<dbReference type="InterPro" id="IPR009742">
    <property type="entry name" value="Curlin_rpt"/>
</dbReference>
<keyword evidence="2 4" id="KW-0732">Signal</keyword>
<feature type="signal peptide" evidence="4">
    <location>
        <begin position="1"/>
        <end position="26"/>
    </location>
</feature>
<feature type="compositionally biased region" description="Gly residues" evidence="3">
    <location>
        <begin position="104"/>
        <end position="147"/>
    </location>
</feature>
<organism evidence="5 6">
    <name type="scientific">Novosphingobium anseongense</name>
    <dbReference type="NCBI Taxonomy" id="3133436"/>
    <lineage>
        <taxon>Bacteria</taxon>
        <taxon>Pseudomonadati</taxon>
        <taxon>Pseudomonadota</taxon>
        <taxon>Alphaproteobacteria</taxon>
        <taxon>Sphingomonadales</taxon>
        <taxon>Sphingomonadaceae</taxon>
        <taxon>Novosphingobium</taxon>
    </lineage>
</organism>
<name>A0ABU8S373_9SPHN</name>
<feature type="chain" id="PRO_5045923223" description="Curlin associated repeat-containing protein" evidence="4">
    <location>
        <begin position="27"/>
        <end position="316"/>
    </location>
</feature>
<keyword evidence="6" id="KW-1185">Reference proteome</keyword>
<dbReference type="Pfam" id="PF07012">
    <property type="entry name" value="Curlin_rpt"/>
    <property type="match status" value="1"/>
</dbReference>
<evidence type="ECO:0000313" key="5">
    <source>
        <dbReference type="EMBL" id="MEJ5979673.1"/>
    </source>
</evidence>
<protein>
    <recommendedName>
        <fullName evidence="7">Curlin associated repeat-containing protein</fullName>
    </recommendedName>
</protein>
<evidence type="ECO:0000256" key="4">
    <source>
        <dbReference type="SAM" id="SignalP"/>
    </source>
</evidence>
<dbReference type="Proteomes" id="UP001361239">
    <property type="component" value="Unassembled WGS sequence"/>
</dbReference>
<evidence type="ECO:0000256" key="2">
    <source>
        <dbReference type="ARBA" id="ARBA00022729"/>
    </source>
</evidence>
<sequence>MTGKKLAKGILATTAGALALMTASHAAAQTYADFASSCVGTANVACIAQIGDGNNTSIDQSNAQTSKALVYIQGDNNGTGNVASVSSGALTRYEVVQPANNNGNNGGSNNGGSNNGGGNGGSNNGGSNNGGGNGGSNNGGSNNGNGNGNKQPVVVTTAAIAIPANLPSGTIVQRGPNNSAEVRIQGSNNDFYVSQEIGGNWAAQRITGSGNTAVIIQNGNDTASQTQIGNSNVAYVKQSSGANNATLYQQDGTSEILLEQSGGASATLSQYGGNNDIALRQTGVVTASITQYGNRSIAIDQQAGMAGASAIAITQY</sequence>
<comment type="similarity">
    <text evidence="1">Belongs to the CsgA/CsgB family.</text>
</comment>
<dbReference type="RefSeq" id="WP_339589611.1">
    <property type="nucleotide sequence ID" value="NZ_JBBHJZ010000013.1"/>
</dbReference>
<reference evidence="5 6" key="1">
    <citation type="submission" date="2024-03" db="EMBL/GenBank/DDBJ databases">
        <authorList>
            <person name="Jo J.-H."/>
        </authorList>
    </citation>
    <scope>NUCLEOTIDE SEQUENCE [LARGE SCALE GENOMIC DNA]</scope>
    <source>
        <strain evidence="5 6">PS1R-30</strain>
    </source>
</reference>
<evidence type="ECO:0000313" key="6">
    <source>
        <dbReference type="Proteomes" id="UP001361239"/>
    </source>
</evidence>
<evidence type="ECO:0000256" key="1">
    <source>
        <dbReference type="ARBA" id="ARBA00009766"/>
    </source>
</evidence>
<evidence type="ECO:0000256" key="3">
    <source>
        <dbReference type="SAM" id="MobiDB-lite"/>
    </source>
</evidence>
<accession>A0ABU8S373</accession>
<comment type="caution">
    <text evidence="5">The sequence shown here is derived from an EMBL/GenBank/DDBJ whole genome shotgun (WGS) entry which is preliminary data.</text>
</comment>
<gene>
    <name evidence="5" type="ORF">WG901_23705</name>
</gene>
<proteinExistence type="inferred from homology"/>
<dbReference type="EMBL" id="JBBHJZ010000013">
    <property type="protein sequence ID" value="MEJ5979673.1"/>
    <property type="molecule type" value="Genomic_DNA"/>
</dbReference>
<feature type="region of interest" description="Disordered" evidence="3">
    <location>
        <begin position="97"/>
        <end position="151"/>
    </location>
</feature>
<evidence type="ECO:0008006" key="7">
    <source>
        <dbReference type="Google" id="ProtNLM"/>
    </source>
</evidence>